<dbReference type="GO" id="GO:0008080">
    <property type="term" value="F:N-acetyltransferase activity"/>
    <property type="evidence" value="ECO:0007669"/>
    <property type="project" value="InterPro"/>
</dbReference>
<dbReference type="InterPro" id="IPR000182">
    <property type="entry name" value="GNAT_dom"/>
</dbReference>
<name>A0A2A5RY11_9LACT</name>
<accession>A0A2A5RY11</accession>
<dbReference type="AlphaFoldDB" id="A0A2A5RY11"/>
<keyword evidence="2" id="KW-0808">Transferase</keyword>
<protein>
    <submittedName>
        <fullName evidence="2">Acetyltransferase (GNAT) family</fullName>
    </submittedName>
</protein>
<feature type="domain" description="N-acetyltransferase" evidence="1">
    <location>
        <begin position="9"/>
        <end position="152"/>
    </location>
</feature>
<gene>
    <name evidence="2" type="ORF">RU86_GL000369</name>
</gene>
<evidence type="ECO:0000259" key="1">
    <source>
        <dbReference type="PROSITE" id="PS51186"/>
    </source>
</evidence>
<dbReference type="RefSeq" id="WP_096814631.1">
    <property type="nucleotide sequence ID" value="NZ_JXJW01000012.1"/>
</dbReference>
<dbReference type="PANTHER" id="PTHR13538:SF4">
    <property type="entry name" value="N-ALPHA-ACETYLTRANSFERASE 80"/>
    <property type="match status" value="1"/>
</dbReference>
<reference evidence="2 3" key="1">
    <citation type="submission" date="2014-12" db="EMBL/GenBank/DDBJ databases">
        <title>Draft genome sequences of 10 type strains of Lactococcus.</title>
        <authorList>
            <person name="Sun Z."/>
            <person name="Zhong Z."/>
            <person name="Liu W."/>
            <person name="Zhang W."/>
            <person name="Zhang H."/>
        </authorList>
    </citation>
    <scope>NUCLEOTIDE SEQUENCE [LARGE SCALE GENOMIC DNA]</scope>
    <source>
        <strain evidence="2 3">DSM 6634</strain>
    </source>
</reference>
<dbReference type="SUPFAM" id="SSF55729">
    <property type="entry name" value="Acyl-CoA N-acyltransferases (Nat)"/>
    <property type="match status" value="1"/>
</dbReference>
<comment type="caution">
    <text evidence="2">The sequence shown here is derived from an EMBL/GenBank/DDBJ whole genome shotgun (WGS) entry which is preliminary data.</text>
</comment>
<dbReference type="InterPro" id="IPR039840">
    <property type="entry name" value="NAA80"/>
</dbReference>
<dbReference type="PANTHER" id="PTHR13538">
    <property type="entry name" value="N-ACETYLTRANSFERASE 6"/>
    <property type="match status" value="1"/>
</dbReference>
<evidence type="ECO:0000313" key="3">
    <source>
        <dbReference type="Proteomes" id="UP000218282"/>
    </source>
</evidence>
<dbReference type="PROSITE" id="PS51186">
    <property type="entry name" value="GNAT"/>
    <property type="match status" value="1"/>
</dbReference>
<proteinExistence type="predicted"/>
<dbReference type="GO" id="GO:0005737">
    <property type="term" value="C:cytoplasm"/>
    <property type="evidence" value="ECO:0007669"/>
    <property type="project" value="TreeGrafter"/>
</dbReference>
<dbReference type="CDD" id="cd04301">
    <property type="entry name" value="NAT_SF"/>
    <property type="match status" value="1"/>
</dbReference>
<dbReference type="InterPro" id="IPR016181">
    <property type="entry name" value="Acyl_CoA_acyltransferase"/>
</dbReference>
<evidence type="ECO:0000313" key="2">
    <source>
        <dbReference type="EMBL" id="PCS06137.1"/>
    </source>
</evidence>
<sequence length="152" mass="17161">MITNPHQLIAISQHPEYLDAAVTYFSEAFGIPEEIYRDSITASLTTTSTLPRFYVLVKGTELVGCFGLITNDFNSRQDLYPWLVALFVSEKYRGQGLGKLLIQHAVSEVKEMGYPSLYLVTDHTSYYEKFGFEHLGSAYGLDGPARLYAYQI</sequence>
<dbReference type="GO" id="GO:1905502">
    <property type="term" value="F:acetyl-CoA binding"/>
    <property type="evidence" value="ECO:0007669"/>
    <property type="project" value="TreeGrafter"/>
</dbReference>
<dbReference type="Pfam" id="PF00583">
    <property type="entry name" value="Acetyltransf_1"/>
    <property type="match status" value="1"/>
</dbReference>
<dbReference type="Gene3D" id="3.40.630.30">
    <property type="match status" value="1"/>
</dbReference>
<organism evidence="2 3">
    <name type="scientific">Pseudolactococcus piscium</name>
    <dbReference type="NCBI Taxonomy" id="1364"/>
    <lineage>
        <taxon>Bacteria</taxon>
        <taxon>Bacillati</taxon>
        <taxon>Bacillota</taxon>
        <taxon>Bacilli</taxon>
        <taxon>Lactobacillales</taxon>
        <taxon>Streptococcaceae</taxon>
        <taxon>Pseudolactococcus</taxon>
    </lineage>
</organism>
<dbReference type="EMBL" id="JXJW01000012">
    <property type="protein sequence ID" value="PCS06137.1"/>
    <property type="molecule type" value="Genomic_DNA"/>
</dbReference>
<keyword evidence="3" id="KW-1185">Reference proteome</keyword>
<dbReference type="Proteomes" id="UP000218282">
    <property type="component" value="Unassembled WGS sequence"/>
</dbReference>